<feature type="domain" description="4Fe-4S ferredoxin-type" evidence="8">
    <location>
        <begin position="150"/>
        <end position="179"/>
    </location>
</feature>
<evidence type="ECO:0000256" key="2">
    <source>
        <dbReference type="ARBA" id="ARBA00009433"/>
    </source>
</evidence>
<accession>A0ABP9FD78</accession>
<dbReference type="Pfam" id="PF13085">
    <property type="entry name" value="Fer2_3"/>
    <property type="match status" value="1"/>
</dbReference>
<dbReference type="SUPFAM" id="SSF54292">
    <property type="entry name" value="2Fe-2S ferredoxin-like"/>
    <property type="match status" value="1"/>
</dbReference>
<dbReference type="Proteomes" id="UP001501521">
    <property type="component" value="Unassembled WGS sequence"/>
</dbReference>
<organism evidence="9 10">
    <name type="scientific">Tessaracoccus lubricantis</name>
    <dbReference type="NCBI Taxonomy" id="545543"/>
    <lineage>
        <taxon>Bacteria</taxon>
        <taxon>Bacillati</taxon>
        <taxon>Actinomycetota</taxon>
        <taxon>Actinomycetes</taxon>
        <taxon>Propionibacteriales</taxon>
        <taxon>Propionibacteriaceae</taxon>
        <taxon>Tessaracoccus</taxon>
    </lineage>
</organism>
<comment type="similarity">
    <text evidence="2">Belongs to the succinate dehydrogenase/fumarate reductase iron-sulfur protein family.</text>
</comment>
<dbReference type="InterPro" id="IPR025192">
    <property type="entry name" value="Succ_DH/fum_Rdtase_N"/>
</dbReference>
<dbReference type="SUPFAM" id="SSF46548">
    <property type="entry name" value="alpha-helical ferredoxin"/>
    <property type="match status" value="1"/>
</dbReference>
<dbReference type="InterPro" id="IPR017896">
    <property type="entry name" value="4Fe4S_Fe-S-bd"/>
</dbReference>
<protein>
    <submittedName>
        <fullName evidence="9">Succinate dehydrogenase/fumarate reductase iron-sulfur subunit</fullName>
    </submittedName>
</protein>
<dbReference type="PROSITE" id="PS00198">
    <property type="entry name" value="4FE4S_FER_1"/>
    <property type="match status" value="1"/>
</dbReference>
<evidence type="ECO:0000313" key="10">
    <source>
        <dbReference type="Proteomes" id="UP001501521"/>
    </source>
</evidence>
<sequence length="249" mass="26165">MRVEIEVWRQDGPAEAGRFETHVVDDATPEMSLLELLDRLNDQLAGAGVEPIQFESDCREGVCGACGVTVNDTPHGPVPRTPSCRQHLRAFGGVSRLRIEPLRSAAFPVVRDLVVDRSALDRLIAAGGHVDVMAGTAPDADDVLVPHDAAELALDFAACIGCGACVAACPNGAAHLFAGAKLAHLALIPHGKLERGRRARAVVDALEAEFGPCSSYGECVEVCPAGLPLTAVAAVHRERLGAAFRGRAD</sequence>
<keyword evidence="10" id="KW-1185">Reference proteome</keyword>
<dbReference type="PANTHER" id="PTHR11921:SF41">
    <property type="entry name" value="SUCCINATE DEHYDROGENASE"/>
    <property type="match status" value="1"/>
</dbReference>
<dbReference type="Pfam" id="PF12838">
    <property type="entry name" value="Fer4_7"/>
    <property type="match status" value="1"/>
</dbReference>
<dbReference type="EMBL" id="BAABLV010000026">
    <property type="protein sequence ID" value="GAA4898917.1"/>
    <property type="molecule type" value="Genomic_DNA"/>
</dbReference>
<evidence type="ECO:0000256" key="4">
    <source>
        <dbReference type="ARBA" id="ARBA00023004"/>
    </source>
</evidence>
<comment type="cofactor">
    <cofactor evidence="1">
        <name>[3Fe-4S] cluster</name>
        <dbReference type="ChEBI" id="CHEBI:21137"/>
    </cofactor>
</comment>
<feature type="domain" description="2Fe-2S ferredoxin-type" evidence="7">
    <location>
        <begin position="3"/>
        <end position="105"/>
    </location>
</feature>
<dbReference type="NCBIfam" id="NF005746">
    <property type="entry name" value="PRK07570.1"/>
    <property type="match status" value="1"/>
</dbReference>
<dbReference type="PROSITE" id="PS00197">
    <property type="entry name" value="2FE2S_FER_1"/>
    <property type="match status" value="1"/>
</dbReference>
<comment type="cofactor">
    <cofactor evidence="6">
        <name>[2Fe-2S] cluster</name>
        <dbReference type="ChEBI" id="CHEBI:190135"/>
    </cofactor>
</comment>
<dbReference type="RefSeq" id="WP_345581647.1">
    <property type="nucleotide sequence ID" value="NZ_BAABLV010000026.1"/>
</dbReference>
<dbReference type="InterPro" id="IPR036010">
    <property type="entry name" value="2Fe-2S_ferredoxin-like_sf"/>
</dbReference>
<dbReference type="PROSITE" id="PS51085">
    <property type="entry name" value="2FE2S_FER_2"/>
    <property type="match status" value="1"/>
</dbReference>
<evidence type="ECO:0000259" key="7">
    <source>
        <dbReference type="PROSITE" id="PS51085"/>
    </source>
</evidence>
<dbReference type="InterPro" id="IPR001041">
    <property type="entry name" value="2Fe-2S_ferredoxin-type"/>
</dbReference>
<evidence type="ECO:0000256" key="1">
    <source>
        <dbReference type="ARBA" id="ARBA00001927"/>
    </source>
</evidence>
<reference evidence="10" key="1">
    <citation type="journal article" date="2019" name="Int. J. Syst. Evol. Microbiol.">
        <title>The Global Catalogue of Microorganisms (GCM) 10K type strain sequencing project: providing services to taxonomists for standard genome sequencing and annotation.</title>
        <authorList>
            <consortium name="The Broad Institute Genomics Platform"/>
            <consortium name="The Broad Institute Genome Sequencing Center for Infectious Disease"/>
            <person name="Wu L."/>
            <person name="Ma J."/>
        </authorList>
    </citation>
    <scope>NUCLEOTIDE SEQUENCE [LARGE SCALE GENOMIC DNA]</scope>
    <source>
        <strain evidence="10">JCM 19125</strain>
    </source>
</reference>
<dbReference type="Gene3D" id="1.10.1060.10">
    <property type="entry name" value="Alpha-helical ferredoxin"/>
    <property type="match status" value="1"/>
</dbReference>
<name>A0ABP9FD78_9ACTN</name>
<evidence type="ECO:0000259" key="8">
    <source>
        <dbReference type="PROSITE" id="PS51379"/>
    </source>
</evidence>
<proteinExistence type="inferred from homology"/>
<evidence type="ECO:0000256" key="3">
    <source>
        <dbReference type="ARBA" id="ARBA00022723"/>
    </source>
</evidence>
<evidence type="ECO:0000256" key="6">
    <source>
        <dbReference type="ARBA" id="ARBA00034078"/>
    </source>
</evidence>
<evidence type="ECO:0000313" key="9">
    <source>
        <dbReference type="EMBL" id="GAA4898917.1"/>
    </source>
</evidence>
<dbReference type="InterPro" id="IPR012675">
    <property type="entry name" value="Beta-grasp_dom_sf"/>
</dbReference>
<dbReference type="PANTHER" id="PTHR11921">
    <property type="entry name" value="SUCCINATE DEHYDROGENASE IRON-SULFUR PROTEIN"/>
    <property type="match status" value="1"/>
</dbReference>
<dbReference type="Gene3D" id="3.10.20.30">
    <property type="match status" value="1"/>
</dbReference>
<keyword evidence="5" id="KW-0411">Iron-sulfur</keyword>
<evidence type="ECO:0000256" key="5">
    <source>
        <dbReference type="ARBA" id="ARBA00023014"/>
    </source>
</evidence>
<dbReference type="PROSITE" id="PS51379">
    <property type="entry name" value="4FE4S_FER_2"/>
    <property type="match status" value="1"/>
</dbReference>
<keyword evidence="4" id="KW-0408">Iron</keyword>
<dbReference type="InterPro" id="IPR006058">
    <property type="entry name" value="2Fe2S_fd_BS"/>
</dbReference>
<gene>
    <name evidence="9" type="ORF">GCM10025789_16110</name>
</gene>
<dbReference type="InterPro" id="IPR050573">
    <property type="entry name" value="SDH/FRD_Iron-Sulfur"/>
</dbReference>
<comment type="caution">
    <text evidence="9">The sequence shown here is derived from an EMBL/GenBank/DDBJ whole genome shotgun (WGS) entry which is preliminary data.</text>
</comment>
<dbReference type="InterPro" id="IPR009051">
    <property type="entry name" value="Helical_ferredxn"/>
</dbReference>
<keyword evidence="3" id="KW-0479">Metal-binding</keyword>
<dbReference type="InterPro" id="IPR017900">
    <property type="entry name" value="4Fe4S_Fe_S_CS"/>
</dbReference>